<keyword evidence="1" id="KW-0238">DNA-binding</keyword>
<organism evidence="4 5">
    <name type="scientific">Hyphococcus flavus</name>
    <dbReference type="NCBI Taxonomy" id="1866326"/>
    <lineage>
        <taxon>Bacteria</taxon>
        <taxon>Pseudomonadati</taxon>
        <taxon>Pseudomonadota</taxon>
        <taxon>Alphaproteobacteria</taxon>
        <taxon>Parvularculales</taxon>
        <taxon>Parvularculaceae</taxon>
        <taxon>Hyphococcus</taxon>
    </lineage>
</organism>
<name>A0AAE9ZDZ6_9PROT</name>
<dbReference type="PANTHER" id="PTHR46797">
    <property type="entry name" value="HTH-TYPE TRANSCRIPTIONAL REGULATOR"/>
    <property type="match status" value="1"/>
</dbReference>
<feature type="transmembrane region" description="Helical" evidence="2">
    <location>
        <begin position="90"/>
        <end position="111"/>
    </location>
</feature>
<dbReference type="InterPro" id="IPR001387">
    <property type="entry name" value="Cro/C1-type_HTH"/>
</dbReference>
<dbReference type="PANTHER" id="PTHR46797:SF1">
    <property type="entry name" value="METHYLPHOSPHONATE SYNTHASE"/>
    <property type="match status" value="1"/>
</dbReference>
<evidence type="ECO:0000256" key="2">
    <source>
        <dbReference type="SAM" id="Phobius"/>
    </source>
</evidence>
<dbReference type="Pfam" id="PF13239">
    <property type="entry name" value="2TM"/>
    <property type="match status" value="1"/>
</dbReference>
<dbReference type="KEGG" id="hfl:PUV54_12545"/>
<keyword evidence="2" id="KW-0472">Membrane</keyword>
<keyword evidence="5" id="KW-1185">Reference proteome</keyword>
<evidence type="ECO:0000259" key="3">
    <source>
        <dbReference type="PROSITE" id="PS50943"/>
    </source>
</evidence>
<dbReference type="RefSeq" id="WP_274492603.1">
    <property type="nucleotide sequence ID" value="NZ_CP118166.1"/>
</dbReference>
<dbReference type="GO" id="GO:0003677">
    <property type="term" value="F:DNA binding"/>
    <property type="evidence" value="ECO:0007669"/>
    <property type="project" value="UniProtKB-KW"/>
</dbReference>
<feature type="transmembrane region" description="Helical" evidence="2">
    <location>
        <begin position="117"/>
        <end position="144"/>
    </location>
</feature>
<dbReference type="EMBL" id="CP118166">
    <property type="protein sequence ID" value="WDI30782.1"/>
    <property type="molecule type" value="Genomic_DNA"/>
</dbReference>
<evidence type="ECO:0000313" key="5">
    <source>
        <dbReference type="Proteomes" id="UP001214043"/>
    </source>
</evidence>
<dbReference type="AlphaFoldDB" id="A0AAE9ZDZ6"/>
<sequence>MSVQKYRLERGWSQEQLAQHSGLSVRTIQRIERGKTASLETLKCLAAVFETRIADLAEEPEMEKTAEPDRTFTTARENDAIEYVKNLKGLYVHMILFAVIMPCLAGLNYFLSPDALWVHYVAIPWGLAIALQALITYGFFNFLGPKWEQRQFRKRMKD</sequence>
<protein>
    <submittedName>
        <fullName evidence="4">Helix-turn-helix domain-containing protein</fullName>
    </submittedName>
</protein>
<proteinExistence type="predicted"/>
<reference evidence="4" key="1">
    <citation type="submission" date="2023-02" db="EMBL/GenBank/DDBJ databases">
        <title>Genome sequence of Hyphococcus flavus.</title>
        <authorList>
            <person name="Rong J.-C."/>
            <person name="Zhao Q."/>
            <person name="Yi M."/>
            <person name="Wu J.-Y."/>
        </authorList>
    </citation>
    <scope>NUCLEOTIDE SEQUENCE</scope>
    <source>
        <strain evidence="4">MCCC 1K03223</strain>
    </source>
</reference>
<dbReference type="Pfam" id="PF01381">
    <property type="entry name" value="HTH_3"/>
    <property type="match status" value="1"/>
</dbReference>
<dbReference type="Gene3D" id="1.10.260.40">
    <property type="entry name" value="lambda repressor-like DNA-binding domains"/>
    <property type="match status" value="1"/>
</dbReference>
<evidence type="ECO:0000256" key="1">
    <source>
        <dbReference type="ARBA" id="ARBA00023125"/>
    </source>
</evidence>
<dbReference type="SMART" id="SM00530">
    <property type="entry name" value="HTH_XRE"/>
    <property type="match status" value="1"/>
</dbReference>
<dbReference type="GO" id="GO:0005829">
    <property type="term" value="C:cytosol"/>
    <property type="evidence" value="ECO:0007669"/>
    <property type="project" value="TreeGrafter"/>
</dbReference>
<dbReference type="InterPro" id="IPR025698">
    <property type="entry name" value="2TM_dom"/>
</dbReference>
<gene>
    <name evidence="4" type="ORF">PUV54_12545</name>
</gene>
<dbReference type="Proteomes" id="UP001214043">
    <property type="component" value="Chromosome"/>
</dbReference>
<dbReference type="InterPro" id="IPR050807">
    <property type="entry name" value="TransReg_Diox_bact_type"/>
</dbReference>
<dbReference type="SUPFAM" id="SSF47413">
    <property type="entry name" value="lambda repressor-like DNA-binding domains"/>
    <property type="match status" value="1"/>
</dbReference>
<feature type="domain" description="HTH cro/C1-type" evidence="3">
    <location>
        <begin position="3"/>
        <end position="56"/>
    </location>
</feature>
<dbReference type="InterPro" id="IPR010982">
    <property type="entry name" value="Lambda_DNA-bd_dom_sf"/>
</dbReference>
<keyword evidence="2" id="KW-0812">Transmembrane</keyword>
<accession>A0AAE9ZDZ6</accession>
<evidence type="ECO:0000313" key="4">
    <source>
        <dbReference type="EMBL" id="WDI30782.1"/>
    </source>
</evidence>
<dbReference type="PROSITE" id="PS50943">
    <property type="entry name" value="HTH_CROC1"/>
    <property type="match status" value="1"/>
</dbReference>
<dbReference type="GO" id="GO:0003700">
    <property type="term" value="F:DNA-binding transcription factor activity"/>
    <property type="evidence" value="ECO:0007669"/>
    <property type="project" value="TreeGrafter"/>
</dbReference>
<keyword evidence="2" id="KW-1133">Transmembrane helix</keyword>
<dbReference type="CDD" id="cd00093">
    <property type="entry name" value="HTH_XRE"/>
    <property type="match status" value="1"/>
</dbReference>